<dbReference type="GO" id="GO:0003676">
    <property type="term" value="F:nucleic acid binding"/>
    <property type="evidence" value="ECO:0007669"/>
    <property type="project" value="InterPro"/>
</dbReference>
<dbReference type="GO" id="GO:0004523">
    <property type="term" value="F:RNA-DNA hybrid ribonuclease activity"/>
    <property type="evidence" value="ECO:0007669"/>
    <property type="project" value="InterPro"/>
</dbReference>
<organism evidence="2 3">
    <name type="scientific">Lithospermum erythrorhizon</name>
    <name type="common">Purple gromwell</name>
    <name type="synonym">Lithospermum officinale var. erythrorhizon</name>
    <dbReference type="NCBI Taxonomy" id="34254"/>
    <lineage>
        <taxon>Eukaryota</taxon>
        <taxon>Viridiplantae</taxon>
        <taxon>Streptophyta</taxon>
        <taxon>Embryophyta</taxon>
        <taxon>Tracheophyta</taxon>
        <taxon>Spermatophyta</taxon>
        <taxon>Magnoliopsida</taxon>
        <taxon>eudicotyledons</taxon>
        <taxon>Gunneridae</taxon>
        <taxon>Pentapetalae</taxon>
        <taxon>asterids</taxon>
        <taxon>lamiids</taxon>
        <taxon>Boraginales</taxon>
        <taxon>Boraginaceae</taxon>
        <taxon>Boraginoideae</taxon>
        <taxon>Lithospermeae</taxon>
        <taxon>Lithospermum</taxon>
    </lineage>
</organism>
<dbReference type="InterPro" id="IPR002156">
    <property type="entry name" value="RNaseH_domain"/>
</dbReference>
<dbReference type="EMBL" id="BAABME010030932">
    <property type="protein sequence ID" value="GAA0143614.1"/>
    <property type="molecule type" value="Genomic_DNA"/>
</dbReference>
<dbReference type="Pfam" id="PF13456">
    <property type="entry name" value="RVT_3"/>
    <property type="match status" value="1"/>
</dbReference>
<evidence type="ECO:0000259" key="1">
    <source>
        <dbReference type="Pfam" id="PF13456"/>
    </source>
</evidence>
<evidence type="ECO:0000313" key="3">
    <source>
        <dbReference type="Proteomes" id="UP001454036"/>
    </source>
</evidence>
<dbReference type="Proteomes" id="UP001454036">
    <property type="component" value="Unassembled WGS sequence"/>
</dbReference>
<comment type="caution">
    <text evidence="2">The sequence shown here is derived from an EMBL/GenBank/DDBJ whole genome shotgun (WGS) entry which is preliminary data.</text>
</comment>
<reference evidence="2 3" key="1">
    <citation type="submission" date="2024-01" db="EMBL/GenBank/DDBJ databases">
        <title>The complete chloroplast genome sequence of Lithospermum erythrorhizon: insights into the phylogenetic relationship among Boraginaceae species and the maternal lineages of purple gromwells.</title>
        <authorList>
            <person name="Okada T."/>
            <person name="Watanabe K."/>
        </authorList>
    </citation>
    <scope>NUCLEOTIDE SEQUENCE [LARGE SCALE GENOMIC DNA]</scope>
</reference>
<keyword evidence="3" id="KW-1185">Reference proteome</keyword>
<feature type="domain" description="RNase H type-1" evidence="1">
    <location>
        <begin position="2"/>
        <end position="59"/>
    </location>
</feature>
<dbReference type="AlphaFoldDB" id="A0AAV3NWJ1"/>
<dbReference type="PANTHER" id="PTHR48475:SF1">
    <property type="entry name" value="RNASE H TYPE-1 DOMAIN-CONTAINING PROTEIN"/>
    <property type="match status" value="1"/>
</dbReference>
<name>A0AAV3NWJ1_LITER</name>
<dbReference type="InterPro" id="IPR036397">
    <property type="entry name" value="RNaseH_sf"/>
</dbReference>
<dbReference type="PANTHER" id="PTHR48475">
    <property type="entry name" value="RIBONUCLEASE H"/>
    <property type="match status" value="1"/>
</dbReference>
<gene>
    <name evidence="2" type="ORF">LIER_42773</name>
</gene>
<accession>A0AAV3NWJ1</accession>
<protein>
    <recommendedName>
        <fullName evidence="1">RNase H type-1 domain-containing protein</fullName>
    </recommendedName>
</protein>
<sequence>MVRGDLKMVIDKTNGECGVKNEILKKYHEKDVTMAKGFDQTIFQHVPRTQNEEADSLSQLTTTYYDELSKEVYIELRDHPSYEDSVLEEPNDWRRPIARYLAMGQLPSDK</sequence>
<dbReference type="Gene3D" id="3.30.420.10">
    <property type="entry name" value="Ribonuclease H-like superfamily/Ribonuclease H"/>
    <property type="match status" value="1"/>
</dbReference>
<evidence type="ECO:0000313" key="2">
    <source>
        <dbReference type="EMBL" id="GAA0143614.1"/>
    </source>
</evidence>
<proteinExistence type="predicted"/>